<dbReference type="eggNOG" id="COG2198">
    <property type="taxonomic scope" value="Bacteria"/>
</dbReference>
<dbReference type="Gene3D" id="3.40.50.2300">
    <property type="match status" value="1"/>
</dbReference>
<dbReference type="eggNOG" id="COG0643">
    <property type="taxonomic scope" value="Bacteria"/>
</dbReference>
<comment type="catalytic activity">
    <reaction evidence="1">
        <text>ATP + protein L-histidine = ADP + protein N-phospho-L-histidine.</text>
        <dbReference type="EC" id="2.7.13.3"/>
    </reaction>
</comment>
<dbReference type="SMART" id="SM00448">
    <property type="entry name" value="REC"/>
    <property type="match status" value="1"/>
</dbReference>
<feature type="domain" description="Histidine kinase" evidence="12">
    <location>
        <begin position="500"/>
        <end position="745"/>
    </location>
</feature>
<dbReference type="GeneID" id="98612217"/>
<dbReference type="PROSITE" id="PS50894">
    <property type="entry name" value="HPT"/>
    <property type="match status" value="1"/>
</dbReference>
<dbReference type="SUPFAM" id="SSF50341">
    <property type="entry name" value="CheW-like"/>
    <property type="match status" value="1"/>
</dbReference>
<accession>Q21NE6</accession>
<dbReference type="EC" id="2.7.13.3" evidence="2"/>
<sequence length="1029" mass="113303">MTTQHLTEEQQEIVDLLRNELADIIDSGISQFGATQETDDRVSLDELTFRLEHIGNALNMAGMSGLASCAHHLQRNFEQVAQQQLQANSDQALIWSSWPEKMLGYLQYFSDIQKVAGAVHSLLDHLQSNLWPAPLTDEERGALTEEFSTSHLDLPADEDNLPAVITQEMASLVIGDDIRKDLLDGMLQELPKQVQQFEQSVENYLKNKQTDALAPAQRTAHTVKGAANVVGVTGLANLMHYMEDLLETVVRKPAMMTSDFDNLLQDSADCLAISSEYLCGMGSAPDNIFDILCQLLDWVRKLKGESSSAKQQEALVTPASESQPAEPELPEPAQTDTTQELAEVEFAFSDDDLAQLEAQAPFNSEADLAAIDSELAVPPEAPAAEAAAESPVAPATGETSAVEATTTPPAEDSASDEEAEQFHLSVPENTAQELLRLSGELHINNTQVMAQLDTLLSSAELADRYHKRIRAMSADLEALVQTQSALRAASMKYEDNEIDPLEMERYSELHTFSQQLLELATDSYEAIEHMEDQIKEVASLSYSQKILNQENQRQLLKLRLVPVSTMSSRFARCVRQASRLTGKAARLEIKGDDLLIDSRVLFSIADPIMHLLRNAVDHGLESSAQQREANNKAPEGLIVLSFRSDGESIRIQCRDDGNGLDYKKIHATAARKGLIEASTPLTEQQMANLVLLAGFSTRAEVSQTSGRGIGLDAVQEEVRKLKGTMSIVSTRGEGCCFNIDVPSSILTGHALLVRSHGRTQNVVYGLVTRSIQSIVYTSADELIYRSGHYYYVLDEKEIPVYTLDELMGRSEQDIKLTSSLIICAKPDGTHAAVAVQTLLASEDLVIKPLNKFSYHPEGVVGATILGDGSVAPVVDLLELPAMHLSQQEIEQQRLQRARIAALEAENYKAPLSALIVDDSLSARRTLAQFISDMGMEAYTAKDGFDAINVLKDKKPSIMLVDLEMPRMNGLELTAHLRSREDTRNIPVIMITSRTTEKHRTMAKNAGVDTYLNKPWSDEELLSTIQKEIA</sequence>
<dbReference type="InterPro" id="IPR003594">
    <property type="entry name" value="HATPase_dom"/>
</dbReference>
<keyword evidence="6" id="KW-0418">Kinase</keyword>
<dbReference type="SUPFAM" id="SSF47226">
    <property type="entry name" value="Histidine-containing phosphotransfer domain, HPT domain"/>
    <property type="match status" value="1"/>
</dbReference>
<organism evidence="15 16">
    <name type="scientific">Saccharophagus degradans (strain 2-40 / ATCC 43961 / DSM 17024)</name>
    <dbReference type="NCBI Taxonomy" id="203122"/>
    <lineage>
        <taxon>Bacteria</taxon>
        <taxon>Pseudomonadati</taxon>
        <taxon>Pseudomonadota</taxon>
        <taxon>Gammaproteobacteria</taxon>
        <taxon>Cellvibrionales</taxon>
        <taxon>Cellvibrionaceae</taxon>
        <taxon>Saccharophagus</taxon>
    </lineage>
</organism>
<dbReference type="GO" id="GO:0006935">
    <property type="term" value="P:chemotaxis"/>
    <property type="evidence" value="ECO:0007669"/>
    <property type="project" value="InterPro"/>
</dbReference>
<evidence type="ECO:0000256" key="4">
    <source>
        <dbReference type="ARBA" id="ARBA00022553"/>
    </source>
</evidence>
<dbReference type="FunFam" id="3.30.565.10:FF:000016">
    <property type="entry name" value="Chemotaxis protein CheA, putative"/>
    <property type="match status" value="1"/>
</dbReference>
<dbReference type="RefSeq" id="WP_011467004.1">
    <property type="nucleotide sequence ID" value="NC_007912.1"/>
</dbReference>
<feature type="domain" description="HPt" evidence="14">
    <location>
        <begin position="175"/>
        <end position="281"/>
    </location>
</feature>
<dbReference type="PANTHER" id="PTHR43395:SF8">
    <property type="entry name" value="HISTIDINE KINASE"/>
    <property type="match status" value="1"/>
</dbReference>
<dbReference type="CDD" id="cd00088">
    <property type="entry name" value="HPT"/>
    <property type="match status" value="1"/>
</dbReference>
<dbReference type="Pfam" id="PF01584">
    <property type="entry name" value="CheW"/>
    <property type="match status" value="1"/>
</dbReference>
<dbReference type="OrthoDB" id="9803176at2"/>
<evidence type="ECO:0000256" key="3">
    <source>
        <dbReference type="ARBA" id="ARBA00021495"/>
    </source>
</evidence>
<dbReference type="SMART" id="SM00260">
    <property type="entry name" value="CheW"/>
    <property type="match status" value="1"/>
</dbReference>
<dbReference type="SUPFAM" id="SSF52172">
    <property type="entry name" value="CheY-like"/>
    <property type="match status" value="1"/>
</dbReference>
<dbReference type="Pfam" id="PF01627">
    <property type="entry name" value="Hpt"/>
    <property type="match status" value="1"/>
</dbReference>
<dbReference type="HOGENOM" id="CLU_000650_2_1_6"/>
<evidence type="ECO:0000256" key="9">
    <source>
        <dbReference type="PROSITE-ProRule" id="PRU00110"/>
    </source>
</evidence>
<keyword evidence="4 10" id="KW-0597">Phosphoprotein</keyword>
<gene>
    <name evidence="15" type="ordered locus">Sde_0519</name>
</gene>
<dbReference type="InterPro" id="IPR036890">
    <property type="entry name" value="HATPase_C_sf"/>
</dbReference>
<dbReference type="Gene3D" id="2.30.30.40">
    <property type="entry name" value="SH3 Domains"/>
    <property type="match status" value="1"/>
</dbReference>
<evidence type="ECO:0000256" key="6">
    <source>
        <dbReference type="ARBA" id="ARBA00022777"/>
    </source>
</evidence>
<dbReference type="PRINTS" id="PR00344">
    <property type="entry name" value="BCTRLSENSOR"/>
</dbReference>
<evidence type="ECO:0000256" key="10">
    <source>
        <dbReference type="PROSITE-ProRule" id="PRU00169"/>
    </source>
</evidence>
<dbReference type="PANTHER" id="PTHR43395">
    <property type="entry name" value="SENSOR HISTIDINE KINASE CHEA"/>
    <property type="match status" value="1"/>
</dbReference>
<dbReference type="InterPro" id="IPR036641">
    <property type="entry name" value="HPT_dom_sf"/>
</dbReference>
<reference evidence="15 16" key="1">
    <citation type="journal article" date="2008" name="PLoS Genet.">
        <title>Complete genome sequence of the complex carbohydrate-degrading marine bacterium, Saccharophagus degradans strain 2-40 T.</title>
        <authorList>
            <person name="Weiner R.M."/>
            <person name="Taylor L.E.II."/>
            <person name="Henrissat B."/>
            <person name="Hauser L."/>
            <person name="Land M."/>
            <person name="Coutinho P.M."/>
            <person name="Rancurel C."/>
            <person name="Saunders E.H."/>
            <person name="Longmire A.G."/>
            <person name="Zhang H."/>
            <person name="Bayer E.A."/>
            <person name="Gilbert H.J."/>
            <person name="Larimer F."/>
            <person name="Zhulin I.B."/>
            <person name="Ekborg N.A."/>
            <person name="Lamed R."/>
            <person name="Richardson P.M."/>
            <person name="Borovok I."/>
            <person name="Hutcheson S."/>
        </authorList>
    </citation>
    <scope>NUCLEOTIDE SEQUENCE [LARGE SCALE GENOMIC DNA]</scope>
    <source>
        <strain evidence="16">2-40 / ATCC 43961 / DSM 17024</strain>
    </source>
</reference>
<feature type="compositionally biased region" description="Polar residues" evidence="11">
    <location>
        <begin position="397"/>
        <end position="408"/>
    </location>
</feature>
<dbReference type="SUPFAM" id="SSF55874">
    <property type="entry name" value="ATPase domain of HSP90 chaperone/DNA topoisomerase II/histidine kinase"/>
    <property type="match status" value="1"/>
</dbReference>
<dbReference type="GO" id="GO:0000155">
    <property type="term" value="F:phosphorelay sensor kinase activity"/>
    <property type="evidence" value="ECO:0007669"/>
    <property type="project" value="UniProtKB-ARBA"/>
</dbReference>
<evidence type="ECO:0000259" key="14">
    <source>
        <dbReference type="PROSITE" id="PS50894"/>
    </source>
</evidence>
<feature type="region of interest" description="Disordered" evidence="11">
    <location>
        <begin position="380"/>
        <end position="423"/>
    </location>
</feature>
<proteinExistence type="predicted"/>
<dbReference type="InterPro" id="IPR008207">
    <property type="entry name" value="Sig_transdc_His_kin_Hpt_dom"/>
</dbReference>
<evidence type="ECO:0000256" key="8">
    <source>
        <dbReference type="ARBA" id="ARBA00035100"/>
    </source>
</evidence>
<keyword evidence="5" id="KW-0808">Transferase</keyword>
<feature type="domain" description="Response regulatory" evidence="13">
    <location>
        <begin position="912"/>
        <end position="1028"/>
    </location>
</feature>
<dbReference type="InterPro" id="IPR004358">
    <property type="entry name" value="Sig_transdc_His_kin-like_C"/>
</dbReference>
<evidence type="ECO:0000313" key="15">
    <source>
        <dbReference type="EMBL" id="ABD79783.1"/>
    </source>
</evidence>
<dbReference type="eggNOG" id="COG0745">
    <property type="taxonomic scope" value="Bacteria"/>
</dbReference>
<dbReference type="AlphaFoldDB" id="Q21NE6"/>
<evidence type="ECO:0000313" key="16">
    <source>
        <dbReference type="Proteomes" id="UP000001947"/>
    </source>
</evidence>
<keyword evidence="7" id="KW-0902">Two-component regulatory system</keyword>
<name>Q21NE6_SACD2</name>
<dbReference type="Gene3D" id="3.30.565.10">
    <property type="entry name" value="Histidine kinase-like ATPase, C-terminal domain"/>
    <property type="match status" value="1"/>
</dbReference>
<evidence type="ECO:0000256" key="2">
    <source>
        <dbReference type="ARBA" id="ARBA00012438"/>
    </source>
</evidence>
<dbReference type="Gene3D" id="1.20.120.160">
    <property type="entry name" value="HPT domain"/>
    <property type="match status" value="1"/>
</dbReference>
<evidence type="ECO:0000259" key="12">
    <source>
        <dbReference type="PROSITE" id="PS50109"/>
    </source>
</evidence>
<protein>
    <recommendedName>
        <fullName evidence="3">Chemotaxis protein CheA</fullName>
        <ecNumber evidence="2">2.7.13.3</ecNumber>
    </recommendedName>
</protein>
<dbReference type="InterPro" id="IPR001789">
    <property type="entry name" value="Sig_transdc_resp-reg_receiver"/>
</dbReference>
<evidence type="ECO:0000256" key="1">
    <source>
        <dbReference type="ARBA" id="ARBA00000085"/>
    </source>
</evidence>
<dbReference type="KEGG" id="sde:Sde_0519"/>
<dbReference type="EMBL" id="CP000282">
    <property type="protein sequence ID" value="ABD79783.1"/>
    <property type="molecule type" value="Genomic_DNA"/>
</dbReference>
<feature type="modified residue" description="4-aspartylphosphate" evidence="10">
    <location>
        <position position="961"/>
    </location>
</feature>
<dbReference type="InterPro" id="IPR051315">
    <property type="entry name" value="Bact_Chemotaxis_CheA"/>
</dbReference>
<feature type="region of interest" description="Disordered" evidence="11">
    <location>
        <begin position="307"/>
        <end position="336"/>
    </location>
</feature>
<dbReference type="Pfam" id="PF00072">
    <property type="entry name" value="Response_reg"/>
    <property type="match status" value="1"/>
</dbReference>
<evidence type="ECO:0000256" key="11">
    <source>
        <dbReference type="SAM" id="MobiDB-lite"/>
    </source>
</evidence>
<feature type="compositionally biased region" description="Low complexity" evidence="11">
    <location>
        <begin position="318"/>
        <end position="334"/>
    </location>
</feature>
<keyword evidence="16" id="KW-1185">Reference proteome</keyword>
<dbReference type="Proteomes" id="UP000001947">
    <property type="component" value="Chromosome"/>
</dbReference>
<dbReference type="PROSITE" id="PS50109">
    <property type="entry name" value="HIS_KIN"/>
    <property type="match status" value="1"/>
</dbReference>
<feature type="modified residue" description="Phosphohistidine" evidence="9">
    <location>
        <position position="221"/>
    </location>
</feature>
<dbReference type="InterPro" id="IPR011006">
    <property type="entry name" value="CheY-like_superfamily"/>
</dbReference>
<dbReference type="InterPro" id="IPR005467">
    <property type="entry name" value="His_kinase_dom"/>
</dbReference>
<dbReference type="Pfam" id="PF02518">
    <property type="entry name" value="HATPase_c"/>
    <property type="match status" value="1"/>
</dbReference>
<dbReference type="CDD" id="cd00156">
    <property type="entry name" value="REC"/>
    <property type="match status" value="1"/>
</dbReference>
<evidence type="ECO:0000256" key="7">
    <source>
        <dbReference type="ARBA" id="ARBA00023012"/>
    </source>
</evidence>
<comment type="function">
    <text evidence="8">Involved in the transmission of sensory signals from the chemoreceptors to the flagellar motors. CheA is autophosphorylated; it can transfer its phosphate group to either CheB or CheY.</text>
</comment>
<dbReference type="InterPro" id="IPR036061">
    <property type="entry name" value="CheW-like_dom_sf"/>
</dbReference>
<dbReference type="SMART" id="SM00387">
    <property type="entry name" value="HATPase_c"/>
    <property type="match status" value="1"/>
</dbReference>
<dbReference type="InterPro" id="IPR002545">
    <property type="entry name" value="CheW-lke_dom"/>
</dbReference>
<dbReference type="STRING" id="203122.Sde_0519"/>
<feature type="compositionally biased region" description="Low complexity" evidence="11">
    <location>
        <begin position="380"/>
        <end position="395"/>
    </location>
</feature>
<evidence type="ECO:0000259" key="13">
    <source>
        <dbReference type="PROSITE" id="PS50110"/>
    </source>
</evidence>
<dbReference type="PROSITE" id="PS50110">
    <property type="entry name" value="RESPONSE_REGULATORY"/>
    <property type="match status" value="1"/>
</dbReference>
<evidence type="ECO:0000256" key="5">
    <source>
        <dbReference type="ARBA" id="ARBA00022679"/>
    </source>
</evidence>